<dbReference type="AlphaFoldDB" id="A0AAV2E5D4"/>
<dbReference type="Gene3D" id="3.10.450.10">
    <property type="match status" value="1"/>
</dbReference>
<reference evidence="2 3" key="1">
    <citation type="submission" date="2024-04" db="EMBL/GenBank/DDBJ databases">
        <authorList>
            <person name="Fracassetti M."/>
        </authorList>
    </citation>
    <scope>NUCLEOTIDE SEQUENCE [LARGE SCALE GENOMIC DNA]</scope>
</reference>
<keyword evidence="3" id="KW-1185">Reference proteome</keyword>
<dbReference type="Proteomes" id="UP001497516">
    <property type="component" value="Chromosome 4"/>
</dbReference>
<evidence type="ECO:0000313" key="3">
    <source>
        <dbReference type="Proteomes" id="UP001497516"/>
    </source>
</evidence>
<keyword evidence="1" id="KW-0732">Signal</keyword>
<proteinExistence type="predicted"/>
<organism evidence="2 3">
    <name type="scientific">Linum trigynum</name>
    <dbReference type="NCBI Taxonomy" id="586398"/>
    <lineage>
        <taxon>Eukaryota</taxon>
        <taxon>Viridiplantae</taxon>
        <taxon>Streptophyta</taxon>
        <taxon>Embryophyta</taxon>
        <taxon>Tracheophyta</taxon>
        <taxon>Spermatophyta</taxon>
        <taxon>Magnoliopsida</taxon>
        <taxon>eudicotyledons</taxon>
        <taxon>Gunneridae</taxon>
        <taxon>Pentapetalae</taxon>
        <taxon>rosids</taxon>
        <taxon>fabids</taxon>
        <taxon>Malpighiales</taxon>
        <taxon>Linaceae</taxon>
        <taxon>Linum</taxon>
    </lineage>
</organism>
<dbReference type="InterPro" id="IPR046350">
    <property type="entry name" value="Cystatin_sf"/>
</dbReference>
<accession>A0AAV2E5D4</accession>
<gene>
    <name evidence="2" type="ORF">LTRI10_LOCUS22179</name>
</gene>
<protein>
    <recommendedName>
        <fullName evidence="4">Cysteine proteinase inhibitor</fullName>
    </recommendedName>
</protein>
<sequence>MKAQITLAVVSILAALSAAGATTGWQPVNDLTSGGSVREVADFAVATHNHWVPLHQLRLVQVDTAELKVVVPNVNAVYQLVLTTVDGGVGGVGTQQFKAVVGVVTLRSGQNVKTLLSFLPKLI</sequence>
<evidence type="ECO:0008006" key="4">
    <source>
        <dbReference type="Google" id="ProtNLM"/>
    </source>
</evidence>
<evidence type="ECO:0000256" key="1">
    <source>
        <dbReference type="SAM" id="SignalP"/>
    </source>
</evidence>
<feature type="chain" id="PRO_5043875429" description="Cysteine proteinase inhibitor" evidence="1">
    <location>
        <begin position="25"/>
        <end position="123"/>
    </location>
</feature>
<dbReference type="SUPFAM" id="SSF54403">
    <property type="entry name" value="Cystatin/monellin"/>
    <property type="match status" value="1"/>
</dbReference>
<dbReference type="EMBL" id="OZ034817">
    <property type="protein sequence ID" value="CAL1380755.1"/>
    <property type="molecule type" value="Genomic_DNA"/>
</dbReference>
<name>A0AAV2E5D4_9ROSI</name>
<evidence type="ECO:0000313" key="2">
    <source>
        <dbReference type="EMBL" id="CAL1380755.1"/>
    </source>
</evidence>
<feature type="signal peptide" evidence="1">
    <location>
        <begin position="1"/>
        <end position="24"/>
    </location>
</feature>